<feature type="domain" description="C1q" evidence="6">
    <location>
        <begin position="295"/>
        <end position="441"/>
    </location>
</feature>
<dbReference type="InterPro" id="IPR001073">
    <property type="entry name" value="C1q_dom"/>
</dbReference>
<feature type="signal peptide" evidence="5">
    <location>
        <begin position="1"/>
        <end position="17"/>
    </location>
</feature>
<dbReference type="Proteomes" id="UP001497482">
    <property type="component" value="Chromosome 10"/>
</dbReference>
<dbReference type="InterPro" id="IPR050822">
    <property type="entry name" value="Cerebellin_Synaptic_Org"/>
</dbReference>
<dbReference type="PANTHER" id="PTHR22923">
    <property type="entry name" value="CEREBELLIN-RELATED"/>
    <property type="match status" value="1"/>
</dbReference>
<name>A0AAV2J423_KNICA</name>
<keyword evidence="2" id="KW-0964">Secreted</keyword>
<gene>
    <name evidence="7" type="ORF">KC01_LOCUS3300</name>
</gene>
<dbReference type="PANTHER" id="PTHR22923:SF89">
    <property type="entry name" value="CEREBELLIN 18"/>
    <property type="match status" value="1"/>
</dbReference>
<evidence type="ECO:0000313" key="7">
    <source>
        <dbReference type="EMBL" id="CAL1571146.1"/>
    </source>
</evidence>
<evidence type="ECO:0000259" key="6">
    <source>
        <dbReference type="PROSITE" id="PS50871"/>
    </source>
</evidence>
<organism evidence="7 8">
    <name type="scientific">Knipowitschia caucasica</name>
    <name type="common">Caucasian dwarf goby</name>
    <name type="synonym">Pomatoschistus caucasicus</name>
    <dbReference type="NCBI Taxonomy" id="637954"/>
    <lineage>
        <taxon>Eukaryota</taxon>
        <taxon>Metazoa</taxon>
        <taxon>Chordata</taxon>
        <taxon>Craniata</taxon>
        <taxon>Vertebrata</taxon>
        <taxon>Euteleostomi</taxon>
        <taxon>Actinopterygii</taxon>
        <taxon>Neopterygii</taxon>
        <taxon>Teleostei</taxon>
        <taxon>Neoteleostei</taxon>
        <taxon>Acanthomorphata</taxon>
        <taxon>Gobiaria</taxon>
        <taxon>Gobiiformes</taxon>
        <taxon>Gobioidei</taxon>
        <taxon>Gobiidae</taxon>
        <taxon>Gobiinae</taxon>
        <taxon>Knipowitschia</taxon>
    </lineage>
</organism>
<protein>
    <recommendedName>
        <fullName evidence="6">C1q domain-containing protein</fullName>
    </recommendedName>
</protein>
<dbReference type="AlphaFoldDB" id="A0AAV2J423"/>
<evidence type="ECO:0000313" key="8">
    <source>
        <dbReference type="Proteomes" id="UP001497482"/>
    </source>
</evidence>
<dbReference type="GO" id="GO:0099558">
    <property type="term" value="P:maintenance of synapse structure"/>
    <property type="evidence" value="ECO:0007669"/>
    <property type="project" value="TreeGrafter"/>
</dbReference>
<evidence type="ECO:0000256" key="3">
    <source>
        <dbReference type="ARBA" id="ARBA00022729"/>
    </source>
</evidence>
<dbReference type="GO" id="GO:0005576">
    <property type="term" value="C:extracellular region"/>
    <property type="evidence" value="ECO:0007669"/>
    <property type="project" value="UniProtKB-SubCell"/>
</dbReference>
<dbReference type="Gene3D" id="2.60.120.40">
    <property type="match status" value="2"/>
</dbReference>
<feature type="coiled-coil region" evidence="4">
    <location>
        <begin position="55"/>
        <end position="82"/>
    </location>
</feature>
<dbReference type="GO" id="GO:0045202">
    <property type="term" value="C:synapse"/>
    <property type="evidence" value="ECO:0007669"/>
    <property type="project" value="TreeGrafter"/>
</dbReference>
<dbReference type="Pfam" id="PF00386">
    <property type="entry name" value="C1q"/>
    <property type="match status" value="2"/>
</dbReference>
<dbReference type="PROSITE" id="PS50871">
    <property type="entry name" value="C1Q"/>
    <property type="match status" value="2"/>
</dbReference>
<feature type="domain" description="C1q" evidence="6">
    <location>
        <begin position="86"/>
        <end position="228"/>
    </location>
</feature>
<evidence type="ECO:0000256" key="1">
    <source>
        <dbReference type="ARBA" id="ARBA00004613"/>
    </source>
</evidence>
<dbReference type="EMBL" id="OZ035832">
    <property type="protein sequence ID" value="CAL1571146.1"/>
    <property type="molecule type" value="Genomic_DNA"/>
</dbReference>
<evidence type="ECO:0000256" key="5">
    <source>
        <dbReference type="SAM" id="SignalP"/>
    </source>
</evidence>
<dbReference type="InterPro" id="IPR008983">
    <property type="entry name" value="Tumour_necrosis_fac-like_dom"/>
</dbReference>
<sequence length="447" mass="49055">MKVLLFLIALKVCRITASNFLWKEVSFPTNAFDDDEAEALPCEASKDNCHCCLMVQKVDNARKKLFEKLNALEADFNQTQATYLEMKTKQSAFTAALNEDATNMNCVGPFDSVRTLAYKKVFTNVGDDYNPNTGIFTAPYNGVYSVTVTAYHDAGENEKSCVSVYVNGVKYATAEDNHSNDHEDTMTITFAKSLNVEITSTMSVESSLFLLGALSLFALVQGLTLEELKLEALSSNNAALTCGANELNCECAFKKEKGCCCGVEDLYQTENDVYSRLKVLYMKIQQLETQVQSLTTEGKIAFQARLESGVAAGSCYGPFNTDVPIPLTDVLLNDGNIYNKHLGTATAPRKGVYLVSFTIKSMVGETILLYHKVDLMVQGERTVSVMENNRQDGLDSATQMVTLLLNKGDQVYLRLVSGRKICSTFGGNLFSMSLLFTVDDGAGTTPQ</sequence>
<dbReference type="SUPFAM" id="SSF49842">
    <property type="entry name" value="TNF-like"/>
    <property type="match status" value="2"/>
</dbReference>
<comment type="subcellular location">
    <subcellularLocation>
        <location evidence="1">Secreted</location>
    </subcellularLocation>
</comment>
<accession>A0AAV2J423</accession>
<dbReference type="SMART" id="SM00110">
    <property type="entry name" value="C1Q"/>
    <property type="match status" value="1"/>
</dbReference>
<proteinExistence type="predicted"/>
<keyword evidence="3 5" id="KW-0732">Signal</keyword>
<keyword evidence="4" id="KW-0175">Coiled coil</keyword>
<keyword evidence="8" id="KW-1185">Reference proteome</keyword>
<feature type="chain" id="PRO_5043348661" description="C1q domain-containing protein" evidence="5">
    <location>
        <begin position="18"/>
        <end position="447"/>
    </location>
</feature>
<reference evidence="7 8" key="1">
    <citation type="submission" date="2024-04" db="EMBL/GenBank/DDBJ databases">
        <authorList>
            <person name="Waldvogel A.-M."/>
            <person name="Schoenle A."/>
        </authorList>
    </citation>
    <scope>NUCLEOTIDE SEQUENCE [LARGE SCALE GENOMIC DNA]</scope>
</reference>
<evidence type="ECO:0000256" key="4">
    <source>
        <dbReference type="SAM" id="Coils"/>
    </source>
</evidence>
<evidence type="ECO:0000256" key="2">
    <source>
        <dbReference type="ARBA" id="ARBA00022525"/>
    </source>
</evidence>